<feature type="coiled-coil region" evidence="6">
    <location>
        <begin position="2154"/>
        <end position="2202"/>
    </location>
</feature>
<organism evidence="9 10">
    <name type="scientific">Lasius platythorax</name>
    <dbReference type="NCBI Taxonomy" id="488582"/>
    <lineage>
        <taxon>Eukaryota</taxon>
        <taxon>Metazoa</taxon>
        <taxon>Ecdysozoa</taxon>
        <taxon>Arthropoda</taxon>
        <taxon>Hexapoda</taxon>
        <taxon>Insecta</taxon>
        <taxon>Pterygota</taxon>
        <taxon>Neoptera</taxon>
        <taxon>Endopterygota</taxon>
        <taxon>Hymenoptera</taxon>
        <taxon>Apocrita</taxon>
        <taxon>Aculeata</taxon>
        <taxon>Formicoidea</taxon>
        <taxon>Formicidae</taxon>
        <taxon>Formicinae</taxon>
        <taxon>Lasius</taxon>
        <taxon>Lasius</taxon>
    </lineage>
</organism>
<dbReference type="PANTHER" id="PTHR44981">
    <property type="entry name" value="PERICENTRIN-LIKE PROTEIN, ISOFORM F"/>
    <property type="match status" value="1"/>
</dbReference>
<dbReference type="InterPro" id="IPR019528">
    <property type="entry name" value="PACT_domain"/>
</dbReference>
<dbReference type="PANTHER" id="PTHR44981:SF2">
    <property type="entry name" value="PERICENTRIN-LIKE PROTEIN, ISOFORM F"/>
    <property type="match status" value="1"/>
</dbReference>
<protein>
    <recommendedName>
        <fullName evidence="8">Pericentrin/AKAP-450 centrosomal targeting domain-containing protein</fullName>
    </recommendedName>
</protein>
<keyword evidence="4 6" id="KW-0175">Coiled coil</keyword>
<keyword evidence="5" id="KW-0206">Cytoskeleton</keyword>
<feature type="compositionally biased region" description="Basic and acidic residues" evidence="7">
    <location>
        <begin position="2041"/>
        <end position="2052"/>
    </location>
</feature>
<feature type="coiled-coil region" evidence="6">
    <location>
        <begin position="2766"/>
        <end position="2846"/>
    </location>
</feature>
<feature type="compositionally biased region" description="Basic and acidic residues" evidence="7">
    <location>
        <begin position="1494"/>
        <end position="1508"/>
    </location>
</feature>
<dbReference type="GO" id="GO:0060090">
    <property type="term" value="F:molecular adaptor activity"/>
    <property type="evidence" value="ECO:0007669"/>
    <property type="project" value="InterPro"/>
</dbReference>
<evidence type="ECO:0000256" key="3">
    <source>
        <dbReference type="ARBA" id="ARBA00022553"/>
    </source>
</evidence>
<reference evidence="9" key="1">
    <citation type="submission" date="2024-04" db="EMBL/GenBank/DDBJ databases">
        <authorList>
            <consortium name="Molecular Ecology Group"/>
        </authorList>
    </citation>
    <scope>NUCLEOTIDE SEQUENCE</scope>
</reference>
<evidence type="ECO:0000313" key="9">
    <source>
        <dbReference type="EMBL" id="CAL1686348.1"/>
    </source>
</evidence>
<feature type="coiled-coil region" evidence="6">
    <location>
        <begin position="1747"/>
        <end position="1774"/>
    </location>
</feature>
<feature type="coiled-coil region" evidence="6">
    <location>
        <begin position="574"/>
        <end position="622"/>
    </location>
</feature>
<evidence type="ECO:0000256" key="4">
    <source>
        <dbReference type="ARBA" id="ARBA00023054"/>
    </source>
</evidence>
<dbReference type="GO" id="GO:0007165">
    <property type="term" value="P:signal transduction"/>
    <property type="evidence" value="ECO:0007669"/>
    <property type="project" value="InterPro"/>
</dbReference>
<feature type="coiled-coil region" evidence="6">
    <location>
        <begin position="822"/>
        <end position="864"/>
    </location>
</feature>
<feature type="coiled-coil region" evidence="6">
    <location>
        <begin position="430"/>
        <end position="495"/>
    </location>
</feature>
<feature type="compositionally biased region" description="Polar residues" evidence="7">
    <location>
        <begin position="69"/>
        <end position="78"/>
    </location>
</feature>
<evidence type="ECO:0000256" key="1">
    <source>
        <dbReference type="ARBA" id="ARBA00004300"/>
    </source>
</evidence>
<dbReference type="GO" id="GO:0005813">
    <property type="term" value="C:centrosome"/>
    <property type="evidence" value="ECO:0007669"/>
    <property type="project" value="UniProtKB-SubCell"/>
</dbReference>
<evidence type="ECO:0000256" key="6">
    <source>
        <dbReference type="SAM" id="Coils"/>
    </source>
</evidence>
<feature type="coiled-coil region" evidence="6">
    <location>
        <begin position="1627"/>
        <end position="1682"/>
    </location>
</feature>
<accession>A0AAV2P148</accession>
<dbReference type="Pfam" id="PF10495">
    <property type="entry name" value="PACT_coil_coil"/>
    <property type="match status" value="1"/>
</dbReference>
<feature type="region of interest" description="Disordered" evidence="7">
    <location>
        <begin position="720"/>
        <end position="750"/>
    </location>
</feature>
<feature type="region of interest" description="Disordered" evidence="7">
    <location>
        <begin position="2041"/>
        <end position="2069"/>
    </location>
</feature>
<keyword evidence="10" id="KW-1185">Reference proteome</keyword>
<feature type="coiled-coil region" evidence="6">
    <location>
        <begin position="1534"/>
        <end position="1603"/>
    </location>
</feature>
<feature type="region of interest" description="Disordered" evidence="7">
    <location>
        <begin position="1"/>
        <end position="87"/>
    </location>
</feature>
<feature type="compositionally biased region" description="Basic and acidic residues" evidence="7">
    <location>
        <begin position="1"/>
        <end position="32"/>
    </location>
</feature>
<feature type="coiled-coil region" evidence="6">
    <location>
        <begin position="650"/>
        <end position="698"/>
    </location>
</feature>
<feature type="compositionally biased region" description="Low complexity" evidence="7">
    <location>
        <begin position="1509"/>
        <end position="1521"/>
    </location>
</feature>
<feature type="coiled-coil region" evidence="6">
    <location>
        <begin position="2442"/>
        <end position="2518"/>
    </location>
</feature>
<feature type="domain" description="Pericentrin/AKAP-450 centrosomal targeting" evidence="8">
    <location>
        <begin position="2868"/>
        <end position="2943"/>
    </location>
</feature>
<dbReference type="EMBL" id="OZ034829">
    <property type="protein sequence ID" value="CAL1686348.1"/>
    <property type="molecule type" value="Genomic_DNA"/>
</dbReference>
<dbReference type="Proteomes" id="UP001497644">
    <property type="component" value="Chromosome 6"/>
</dbReference>
<feature type="coiled-coil region" evidence="6">
    <location>
        <begin position="1811"/>
        <end position="1933"/>
    </location>
</feature>
<feature type="coiled-coil region" evidence="6">
    <location>
        <begin position="191"/>
        <end position="299"/>
    </location>
</feature>
<comment type="subcellular location">
    <subcellularLocation>
        <location evidence="1">Cytoplasm</location>
        <location evidence="1">Cytoskeleton</location>
        <location evidence="1">Microtubule organizing center</location>
        <location evidence="1">Centrosome</location>
    </subcellularLocation>
</comment>
<evidence type="ECO:0000259" key="8">
    <source>
        <dbReference type="Pfam" id="PF10495"/>
    </source>
</evidence>
<evidence type="ECO:0000256" key="7">
    <source>
        <dbReference type="SAM" id="MobiDB-lite"/>
    </source>
</evidence>
<evidence type="ECO:0000256" key="2">
    <source>
        <dbReference type="ARBA" id="ARBA00022490"/>
    </source>
</evidence>
<feature type="region of interest" description="Disordered" evidence="7">
    <location>
        <begin position="1494"/>
        <end position="1521"/>
    </location>
</feature>
<keyword evidence="3" id="KW-0597">Phosphoprotein</keyword>
<feature type="coiled-coil region" evidence="6">
    <location>
        <begin position="2604"/>
        <end position="2729"/>
    </location>
</feature>
<dbReference type="InterPro" id="IPR028745">
    <property type="entry name" value="AKAP9/Pericentrin"/>
</dbReference>
<feature type="coiled-coil region" evidence="6">
    <location>
        <begin position="983"/>
        <end position="1025"/>
    </location>
</feature>
<keyword evidence="2" id="KW-0963">Cytoplasm</keyword>
<gene>
    <name evidence="9" type="ORF">LPLAT_LOCUS11667</name>
</gene>
<feature type="compositionally biased region" description="Polar residues" evidence="7">
    <location>
        <begin position="33"/>
        <end position="42"/>
    </location>
</feature>
<evidence type="ECO:0000256" key="5">
    <source>
        <dbReference type="ARBA" id="ARBA00023212"/>
    </source>
</evidence>
<proteinExistence type="predicted"/>
<dbReference type="GO" id="GO:0005737">
    <property type="term" value="C:cytoplasm"/>
    <property type="evidence" value="ECO:0007669"/>
    <property type="project" value="UniProtKB-ARBA"/>
</dbReference>
<feature type="coiled-coil region" evidence="6">
    <location>
        <begin position="2329"/>
        <end position="2390"/>
    </location>
</feature>
<feature type="compositionally biased region" description="Basic and acidic residues" evidence="7">
    <location>
        <begin position="47"/>
        <end position="56"/>
    </location>
</feature>
<name>A0AAV2P148_9HYME</name>
<feature type="coiled-coil region" evidence="6">
    <location>
        <begin position="1323"/>
        <end position="1364"/>
    </location>
</feature>
<sequence length="3022" mass="349163">MSTAQDKDERKKRSLEAGREMLEKYKANRSSKDTSTNMQSTEQSDDESLHNEKSTLLRESGVTEDISSRDVTYSSVSVSEGEPDADLEGLAGRVAELEELLQGKEAIVGALHAEIDHLRAEASSPNSSQSRSSSIHGRDVISLYHMKLQEFEKAVNQRDNLIEHLTSSLEQALSARDAVTGQLNALNAIQLDNSVINNMNLQQKIETLETTMNDKEALIRRLNAHLTDIRKHVQTLEMERETRNAEINDYKIQINNLNEQIRLGATEKNLNIDETLEQQKQYEARVDKIKQDMQHILNKFTTVTNANATRHQQELKELTIKNETEIVSIKAKHEECIKVLKDENKTLADRLNKELPDLESRHAKELSVFQTQLAYYKKTVEALKLELVNHAESQKLAQSEAHLYKSKLDELRFEAENERRMQSLHFQKEKELLNEQIKLHKIQLEEITSKHIATMSILESKESIERSLEQALSNAAALKQENDTLKYKLDDLSCRYSAAQSMIENSQVHEKTLSGKIYELERSLSRFDATSVSTVSELGETIYKTFDDEVLQNQLIKRKFEDRLEMEGLLVEKIHILEEDLNKANDKLEQTDLAKKTYEKQLKDMKNTCDKLQQEVNSLKEINRATSHYDSTQEYFESDILANIDSARRTEAQHREIENLKLLMEQKETENTKCKKDLTEMTEKMKKLEAQCEQLRDGLVHAWTQCAEFEEKLNQTVAMSDSSKVNTSLNSTTSSKHLKANQSLDDSASDQNIMDLTKESDIAGVSTLADNSNVKNSENLHKEVQQILEGELNIEEIKFKLCRYYTLCEKIAAGKGQPSTENAAFQMEKELLNQEIQDMMNRCKEELESVKADSAKEINRLRSLVQNFKSFQDGNDIHNMKAELNARHAKEMEELRTYFEQKCLQMEKQYSEEIFSQQSKRISDNDSEIEELTDDLYFGGAGDCLNTSNSRAATSGVNEESLKDKILEAENQARLETEYENSIQTLRQDLEHKVKEIQIIKADHEKAIEEQKELYECQIRDIEAKLERSLAISAVHQYCQTEWEALENGELSSLRDAYNHQLEEQIALARQDIVNALQEQFQALLSVEGDKEDNWPTELLELRDKFTRNAKQEIQEIKEMHSAELTRLRDEHDCIVARMLEQHRKEIAILKTQNPDNNQEVGCVGSLENNIMEERDDLRKTCLTLKNLIGELVNYFAICEEEVNNTLINEVLKRQLTESVFTDEGNLSNDNNLSETQCKDQRSNQSIKRVHFAPQSSKINSIVNSDNKTLIEEDIDEILRKELKTCLRRLKSDSTQILNLSLPSGEDSIALPSKETLLASKINEELSLKLNHAEALIIGYQEEAEQLKLHILELQRKLISAESKKEVITEGYGESDLSSVDIALQDFSQVQEKARHVLSNGGGDASYLLQLIEELCRQNDKLMDDARREREDLQQQQVPLEPTPTPYIHRVCCKKIEAADKQLRATRRFLDEQASEREMERDEAAKQIQLLQEQLKEGERKKERDMRISSEQSELSSETTSGIPELQTTTNAAVEALESQMREMSSLMSDTEAKKSEKESELKAAVDKIWVLREIIADLEQQLQAKIEREESLQLQISQLEAVITAQTKNQQDLVQELDAIKSGTENRHLNEQINHLQEELSKHKISSEHFNVNSSVLKQIKAELHEMQNQLDKRIRELESAHMCGSNLSLSQPSEDVSIREQIDATRCLTPDDPSSPPMLPLDQVLKLKDKMLKHARAEEVAFKRIKDLEMQLTAMKNQNEELLAEQEILHQTASEQLFQIEAMRGRLEQHKQSAPFAQKQATSRLELQLHEATTKYHSLEQTITNKEIELKELKAQLERTNQMMAEKEAEMENFLQSENGALRKIDQLKDQLKLVQEEKKMLQIKLGTQEHAQSELPQLIDTMLADKNEEIDHLKEQLSKKEKQLNAYSSLALDDTQLNLTKQAEAKNSARTLSDILSIHSECEEFPEAIRAINGTHMMTSQNISSIRVPISVSKNTLTTNSFDTAETPLLNVDRIDAQVPPLDLDSHTHSFSNDVRHSEMELHHTEGESKLSSPKNNDVSEDSRRAEELLNEKIKEIENLSNQLQTLQQELKLKSDFLNKSEMELASLQKQHQELEDEYKEIVENLVQDKNFYRSQYELTQASESKIKKDLEEVENILKLKTDEFEDHKNKMQANERIITELNMENTKLKREIKIREKDQIQKNSSLLQEKTQELQRFKELILEKDIALETLQTRNIEIENENKQLYEFKTKLHMREREIAELQDEILRLTDSLNNRDQVIRKLEEIAKRTNDVYSGASSPSSSVSNKDQEIHHLQEFLKEKDKVIRQMSDDSKSLQQALETIQNKMKESGNVVELRRKLKDERRVNEELKNIVQKLQKELELKDASAQCSQDDSDIEDMVQRELNLSARLDKQIMQVIDNDGNEEIVQGATKECQQNLSEIHKDNKVLKKLKEDLEIERDIMKHQIAEYEDRILQLKADLAEEMKKVVKLDNELMSERNAIKFLRMQIEEHRRKTEVGRVQDTELIDFLQKKLKTSLENEGKLRNDLASMRQQQINLESQLTSLKKLIDTENINLSKFVEAAQNESERMSEGPKESHENNTELRENIKRLETEMSTHKKRLEIATEEREKLISSLALANGVKEIMETKLQRTMEELKVREEEFDCLQKQLKMMTEAENKKQEQHNAELDEIRKLRREISIARETRKDLEADINLARQKLKESSDRELKLVDMVDSLKEREQELGRVLMVERQEKKLNNWMDKMSLKNAAEREEDLKNKLMNLNKDISASSAQKVKELNETVKKYSVEKNNLEQKLGKITLDKEMLMDNVKLLEGQVKKLKSAPRSNSNSTTVPIERLQNLYGLYLRVDSRRKALAYQKKYLLCIVGSYQYCEENTLCVLAQLTQYQRTYTRLSHKKVRFRIAVLTVISIYRMKWLTQRWRIGKRVGANVIIGSIDQLMSDLPPTIKTASNYSPPVRERTTNKLSGTNIIEQYYQEVKNFQETLDSALTQSGTSHIISE</sequence>
<evidence type="ECO:0000313" key="10">
    <source>
        <dbReference type="Proteomes" id="UP001497644"/>
    </source>
</evidence>